<dbReference type="EMBL" id="JAAZSR010000236">
    <property type="protein sequence ID" value="NKX51472.1"/>
    <property type="molecule type" value="Genomic_DNA"/>
</dbReference>
<keyword evidence="1" id="KW-0324">Glycolysis</keyword>
<organism evidence="3 4">
    <name type="scientific">Arthrobacter deserti</name>
    <dbReference type="NCBI Taxonomy" id="1742687"/>
    <lineage>
        <taxon>Bacteria</taxon>
        <taxon>Bacillati</taxon>
        <taxon>Actinomycetota</taxon>
        <taxon>Actinomycetes</taxon>
        <taxon>Micrococcales</taxon>
        <taxon>Micrococcaceae</taxon>
        <taxon>Arthrobacter</taxon>
    </lineage>
</organism>
<evidence type="ECO:0000256" key="1">
    <source>
        <dbReference type="ARBA" id="ARBA00023152"/>
    </source>
</evidence>
<dbReference type="SUPFAM" id="SSF53254">
    <property type="entry name" value="Phosphoglycerate mutase-like"/>
    <property type="match status" value="1"/>
</dbReference>
<sequence length="199" mass="21208">MFDRQANTHIGGALVLIRHGETDWNAAGRLQGRTDIPLNEVGRAQAREAGAALAGGGGNMLVASPLQRAAETATIIGAKSGLRLELKLPELLERDYGQSEGEYLNGLSEPEMTRIFGAAESEDAVAARGVAALRRLVRDHPGRRIVAVAHGTLIRLTMSALLGRPHPRVPNAHAVPVDLELLRQHRPGEELRGAPAPVS</sequence>
<dbReference type="InterPro" id="IPR050275">
    <property type="entry name" value="PGM_Phosphatase"/>
</dbReference>
<evidence type="ECO:0000313" key="4">
    <source>
        <dbReference type="Proteomes" id="UP000523795"/>
    </source>
</evidence>
<comment type="caution">
    <text evidence="3">The sequence shown here is derived from an EMBL/GenBank/DDBJ whole genome shotgun (WGS) entry which is preliminary data.</text>
</comment>
<dbReference type="PANTHER" id="PTHR48100">
    <property type="entry name" value="BROAD-SPECIFICITY PHOSPHATASE YOR283W-RELATED"/>
    <property type="match status" value="1"/>
</dbReference>
<protein>
    <submittedName>
        <fullName evidence="3">Histidine phosphatase family protein</fullName>
    </submittedName>
</protein>
<dbReference type="InterPro" id="IPR013078">
    <property type="entry name" value="His_Pase_superF_clade-1"/>
</dbReference>
<dbReference type="CDD" id="cd07067">
    <property type="entry name" value="HP_PGM_like"/>
    <property type="match status" value="1"/>
</dbReference>
<dbReference type="InterPro" id="IPR001345">
    <property type="entry name" value="PG/BPGM_mutase_AS"/>
</dbReference>
<keyword evidence="2" id="KW-0413">Isomerase</keyword>
<accession>A0ABX1JQ79</accession>
<dbReference type="SMART" id="SM00855">
    <property type="entry name" value="PGAM"/>
    <property type="match status" value="1"/>
</dbReference>
<proteinExistence type="predicted"/>
<gene>
    <name evidence="3" type="ORF">HER39_13015</name>
</gene>
<dbReference type="Pfam" id="PF00300">
    <property type="entry name" value="His_Phos_1"/>
    <property type="match status" value="1"/>
</dbReference>
<name>A0ABX1JQ79_9MICC</name>
<keyword evidence="4" id="KW-1185">Reference proteome</keyword>
<dbReference type="Proteomes" id="UP000523795">
    <property type="component" value="Unassembled WGS sequence"/>
</dbReference>
<dbReference type="Gene3D" id="3.40.50.1240">
    <property type="entry name" value="Phosphoglycerate mutase-like"/>
    <property type="match status" value="1"/>
</dbReference>
<dbReference type="PANTHER" id="PTHR48100:SF1">
    <property type="entry name" value="HISTIDINE PHOSPHATASE FAMILY PROTEIN-RELATED"/>
    <property type="match status" value="1"/>
</dbReference>
<dbReference type="PROSITE" id="PS00175">
    <property type="entry name" value="PG_MUTASE"/>
    <property type="match status" value="1"/>
</dbReference>
<dbReference type="InterPro" id="IPR029033">
    <property type="entry name" value="His_PPase_superfam"/>
</dbReference>
<evidence type="ECO:0000256" key="2">
    <source>
        <dbReference type="ARBA" id="ARBA00023235"/>
    </source>
</evidence>
<reference evidence="3 4" key="1">
    <citation type="submission" date="2020-04" db="EMBL/GenBank/DDBJ databases">
        <authorList>
            <person name="Liu S."/>
        </authorList>
    </citation>
    <scope>NUCLEOTIDE SEQUENCE [LARGE SCALE GENOMIC DNA]</scope>
    <source>
        <strain evidence="3 4">CGMCC 1.15091</strain>
    </source>
</reference>
<evidence type="ECO:0000313" key="3">
    <source>
        <dbReference type="EMBL" id="NKX51472.1"/>
    </source>
</evidence>